<dbReference type="Proteomes" id="UP000367825">
    <property type="component" value="Unassembled WGS sequence"/>
</dbReference>
<dbReference type="EMBL" id="CABPSC010000001">
    <property type="protein sequence ID" value="VVD68952.1"/>
    <property type="molecule type" value="Genomic_DNA"/>
</dbReference>
<dbReference type="AlphaFoldDB" id="A0A5E4S2M8"/>
<protein>
    <submittedName>
        <fullName evidence="2">Uncharacterized protein</fullName>
    </submittedName>
</protein>
<feature type="region of interest" description="Disordered" evidence="1">
    <location>
        <begin position="1"/>
        <end position="25"/>
    </location>
</feature>
<name>A0A5E4S2M8_9BURK</name>
<proteinExistence type="predicted"/>
<sequence>MHATHRLPWPDDGARRWGPTSSRDSGAVNVLDWCWKDFSKKVGFWEAIFVMWRFGE</sequence>
<gene>
    <name evidence="2" type="ORF">PNO31109_00496</name>
</gene>
<evidence type="ECO:0000313" key="3">
    <source>
        <dbReference type="Proteomes" id="UP000367825"/>
    </source>
</evidence>
<evidence type="ECO:0000256" key="1">
    <source>
        <dbReference type="SAM" id="MobiDB-lite"/>
    </source>
</evidence>
<organism evidence="2 3">
    <name type="scientific">Pandoraea nosoerga</name>
    <dbReference type="NCBI Taxonomy" id="2508296"/>
    <lineage>
        <taxon>Bacteria</taxon>
        <taxon>Pseudomonadati</taxon>
        <taxon>Pseudomonadota</taxon>
        <taxon>Betaproteobacteria</taxon>
        <taxon>Burkholderiales</taxon>
        <taxon>Burkholderiaceae</taxon>
        <taxon>Pandoraea</taxon>
    </lineage>
</organism>
<keyword evidence="3" id="KW-1185">Reference proteome</keyword>
<reference evidence="2 3" key="1">
    <citation type="submission" date="2019-08" db="EMBL/GenBank/DDBJ databases">
        <authorList>
            <person name="Peeters C."/>
        </authorList>
    </citation>
    <scope>NUCLEOTIDE SEQUENCE [LARGE SCALE GENOMIC DNA]</scope>
    <source>
        <strain evidence="2 3">LMG 31109</strain>
    </source>
</reference>
<evidence type="ECO:0000313" key="2">
    <source>
        <dbReference type="EMBL" id="VVD68952.1"/>
    </source>
</evidence>
<accession>A0A5E4S2M8</accession>